<name>D6WAS9_TRICA</name>
<evidence type="ECO:0000313" key="1">
    <source>
        <dbReference type="EMBL" id="EEZ98678.1"/>
    </source>
</evidence>
<evidence type="ECO:0000313" key="2">
    <source>
        <dbReference type="Proteomes" id="UP000007266"/>
    </source>
</evidence>
<organism evidence="1 2">
    <name type="scientific">Tribolium castaneum</name>
    <name type="common">Red flour beetle</name>
    <dbReference type="NCBI Taxonomy" id="7070"/>
    <lineage>
        <taxon>Eukaryota</taxon>
        <taxon>Metazoa</taxon>
        <taxon>Ecdysozoa</taxon>
        <taxon>Arthropoda</taxon>
        <taxon>Hexapoda</taxon>
        <taxon>Insecta</taxon>
        <taxon>Pterygota</taxon>
        <taxon>Neoptera</taxon>
        <taxon>Endopterygota</taxon>
        <taxon>Coleoptera</taxon>
        <taxon>Polyphaga</taxon>
        <taxon>Cucujiformia</taxon>
        <taxon>Tenebrionidae</taxon>
        <taxon>Tenebrionidae incertae sedis</taxon>
        <taxon>Tribolium</taxon>
    </lineage>
</organism>
<keyword evidence="2" id="KW-1185">Reference proteome</keyword>
<protein>
    <submittedName>
        <fullName evidence="1">Uncharacterized protein</fullName>
    </submittedName>
</protein>
<reference evidence="1 2" key="2">
    <citation type="journal article" date="2010" name="Nucleic Acids Res.">
        <title>BeetleBase in 2010: revisions to provide comprehensive genomic information for Tribolium castaneum.</title>
        <authorList>
            <person name="Kim H.S."/>
            <person name="Murphy T."/>
            <person name="Xia J."/>
            <person name="Caragea D."/>
            <person name="Park Y."/>
            <person name="Beeman R.W."/>
            <person name="Lorenzen M.D."/>
            <person name="Butcher S."/>
            <person name="Manak J.R."/>
            <person name="Brown S.J."/>
        </authorList>
    </citation>
    <scope>GENOME REANNOTATION</scope>
    <source>
        <strain evidence="1 2">Georgia GA2</strain>
    </source>
</reference>
<dbReference type="AlphaFoldDB" id="D6WAS9"/>
<accession>D6WAS9</accession>
<sequence>MTSTRDRIVIFMREINSCNSGVFDSCGIFTFISHLIFMSDVCGECQESPLQIADTKVLELHVLSDTLINARTSSCFIWRAYPAGSRVSNEPIPLIAIDSLDPEKLRNRI</sequence>
<dbReference type="Proteomes" id="UP000007266">
    <property type="component" value="Linkage group 2"/>
</dbReference>
<dbReference type="HOGENOM" id="CLU_2187243_0_0_1"/>
<reference evidence="1 2" key="1">
    <citation type="journal article" date="2008" name="Nature">
        <title>The genome of the model beetle and pest Tribolium castaneum.</title>
        <authorList>
            <consortium name="Tribolium Genome Sequencing Consortium"/>
            <person name="Richards S."/>
            <person name="Gibbs R.A."/>
            <person name="Weinstock G.M."/>
            <person name="Brown S.J."/>
            <person name="Denell R."/>
            <person name="Beeman R.W."/>
            <person name="Gibbs R."/>
            <person name="Beeman R.W."/>
            <person name="Brown S.J."/>
            <person name="Bucher G."/>
            <person name="Friedrich M."/>
            <person name="Grimmelikhuijzen C.J."/>
            <person name="Klingler M."/>
            <person name="Lorenzen M."/>
            <person name="Richards S."/>
            <person name="Roth S."/>
            <person name="Schroder R."/>
            <person name="Tautz D."/>
            <person name="Zdobnov E.M."/>
            <person name="Muzny D."/>
            <person name="Gibbs R.A."/>
            <person name="Weinstock G.M."/>
            <person name="Attaway T."/>
            <person name="Bell S."/>
            <person name="Buhay C.J."/>
            <person name="Chandrabose M.N."/>
            <person name="Chavez D."/>
            <person name="Clerk-Blankenburg K.P."/>
            <person name="Cree A."/>
            <person name="Dao M."/>
            <person name="Davis C."/>
            <person name="Chacko J."/>
            <person name="Dinh H."/>
            <person name="Dugan-Rocha S."/>
            <person name="Fowler G."/>
            <person name="Garner T.T."/>
            <person name="Garnes J."/>
            <person name="Gnirke A."/>
            <person name="Hawes A."/>
            <person name="Hernandez J."/>
            <person name="Hines S."/>
            <person name="Holder M."/>
            <person name="Hume J."/>
            <person name="Jhangiani S.N."/>
            <person name="Joshi V."/>
            <person name="Khan Z.M."/>
            <person name="Jackson L."/>
            <person name="Kovar C."/>
            <person name="Kowis A."/>
            <person name="Lee S."/>
            <person name="Lewis L.R."/>
            <person name="Margolis J."/>
            <person name="Morgan M."/>
            <person name="Nazareth L.V."/>
            <person name="Nguyen N."/>
            <person name="Okwuonu G."/>
            <person name="Parker D."/>
            <person name="Richards S."/>
            <person name="Ruiz S.J."/>
            <person name="Santibanez J."/>
            <person name="Savard J."/>
            <person name="Scherer S.E."/>
            <person name="Schneider B."/>
            <person name="Sodergren E."/>
            <person name="Tautz D."/>
            <person name="Vattahil S."/>
            <person name="Villasana D."/>
            <person name="White C.S."/>
            <person name="Wright R."/>
            <person name="Park Y."/>
            <person name="Beeman R.W."/>
            <person name="Lord J."/>
            <person name="Oppert B."/>
            <person name="Lorenzen M."/>
            <person name="Brown S."/>
            <person name="Wang L."/>
            <person name="Savard J."/>
            <person name="Tautz D."/>
            <person name="Richards S."/>
            <person name="Weinstock G."/>
            <person name="Gibbs R.A."/>
            <person name="Liu Y."/>
            <person name="Worley K."/>
            <person name="Weinstock G."/>
            <person name="Elsik C.G."/>
            <person name="Reese J.T."/>
            <person name="Elhaik E."/>
            <person name="Landan G."/>
            <person name="Graur D."/>
            <person name="Arensburger P."/>
            <person name="Atkinson P."/>
            <person name="Beeman R.W."/>
            <person name="Beidler J."/>
            <person name="Brown S.J."/>
            <person name="Demuth J.P."/>
            <person name="Drury D.W."/>
            <person name="Du Y.Z."/>
            <person name="Fujiwara H."/>
            <person name="Lorenzen M."/>
            <person name="Maselli V."/>
            <person name="Osanai M."/>
            <person name="Park Y."/>
            <person name="Robertson H.M."/>
            <person name="Tu Z."/>
            <person name="Wang J.J."/>
            <person name="Wang S."/>
            <person name="Richards S."/>
            <person name="Song H."/>
            <person name="Zhang L."/>
            <person name="Sodergren E."/>
            <person name="Werner D."/>
            <person name="Stanke M."/>
            <person name="Morgenstern B."/>
            <person name="Solovyev V."/>
            <person name="Kosarev P."/>
            <person name="Brown G."/>
            <person name="Chen H.C."/>
            <person name="Ermolaeva O."/>
            <person name="Hlavina W."/>
            <person name="Kapustin Y."/>
            <person name="Kiryutin B."/>
            <person name="Kitts P."/>
            <person name="Maglott D."/>
            <person name="Pruitt K."/>
            <person name="Sapojnikov V."/>
            <person name="Souvorov A."/>
            <person name="Mackey A.J."/>
            <person name="Waterhouse R.M."/>
            <person name="Wyder S."/>
            <person name="Zdobnov E.M."/>
            <person name="Zdobnov E.M."/>
            <person name="Wyder S."/>
            <person name="Kriventseva E.V."/>
            <person name="Kadowaki T."/>
            <person name="Bork P."/>
            <person name="Aranda M."/>
            <person name="Bao R."/>
            <person name="Beermann A."/>
            <person name="Berns N."/>
            <person name="Bolognesi R."/>
            <person name="Bonneton F."/>
            <person name="Bopp D."/>
            <person name="Brown S.J."/>
            <person name="Bucher G."/>
            <person name="Butts T."/>
            <person name="Chaumot A."/>
            <person name="Denell R.E."/>
            <person name="Ferrier D.E."/>
            <person name="Friedrich M."/>
            <person name="Gordon C.M."/>
            <person name="Jindra M."/>
            <person name="Klingler M."/>
            <person name="Lan Q."/>
            <person name="Lattorff H.M."/>
            <person name="Laudet V."/>
            <person name="von Levetsow C."/>
            <person name="Liu Z."/>
            <person name="Lutz R."/>
            <person name="Lynch J.A."/>
            <person name="da Fonseca R.N."/>
            <person name="Posnien N."/>
            <person name="Reuter R."/>
            <person name="Roth S."/>
            <person name="Savard J."/>
            <person name="Schinko J.B."/>
            <person name="Schmitt C."/>
            <person name="Schoppmeier M."/>
            <person name="Schroder R."/>
            <person name="Shippy T.D."/>
            <person name="Simonnet F."/>
            <person name="Marques-Souza H."/>
            <person name="Tautz D."/>
            <person name="Tomoyasu Y."/>
            <person name="Trauner J."/>
            <person name="Van der Zee M."/>
            <person name="Vervoort M."/>
            <person name="Wittkopp N."/>
            <person name="Wimmer E.A."/>
            <person name="Yang X."/>
            <person name="Jones A.K."/>
            <person name="Sattelle D.B."/>
            <person name="Ebert P.R."/>
            <person name="Nelson D."/>
            <person name="Scott J.G."/>
            <person name="Beeman R.W."/>
            <person name="Muthukrishnan S."/>
            <person name="Kramer K.J."/>
            <person name="Arakane Y."/>
            <person name="Beeman R.W."/>
            <person name="Zhu Q."/>
            <person name="Hogenkamp D."/>
            <person name="Dixit R."/>
            <person name="Oppert B."/>
            <person name="Jiang H."/>
            <person name="Zou Z."/>
            <person name="Marshall J."/>
            <person name="Elpidina E."/>
            <person name="Vinokurov K."/>
            <person name="Oppert C."/>
            <person name="Zou Z."/>
            <person name="Evans J."/>
            <person name="Lu Z."/>
            <person name="Zhao P."/>
            <person name="Sumathipala N."/>
            <person name="Altincicek B."/>
            <person name="Vilcinskas A."/>
            <person name="Williams M."/>
            <person name="Hultmark D."/>
            <person name="Hetru C."/>
            <person name="Jiang H."/>
            <person name="Grimmelikhuijzen C.J."/>
            <person name="Hauser F."/>
            <person name="Cazzamali G."/>
            <person name="Williamson M."/>
            <person name="Park Y."/>
            <person name="Li B."/>
            <person name="Tanaka Y."/>
            <person name="Predel R."/>
            <person name="Neupert S."/>
            <person name="Schachtner J."/>
            <person name="Verleyen P."/>
            <person name="Raible F."/>
            <person name="Bork P."/>
            <person name="Friedrich M."/>
            <person name="Walden K.K."/>
            <person name="Robertson H.M."/>
            <person name="Angeli S."/>
            <person name="Foret S."/>
            <person name="Bucher G."/>
            <person name="Schuetz S."/>
            <person name="Maleszka R."/>
            <person name="Wimmer E.A."/>
            <person name="Beeman R.W."/>
            <person name="Lorenzen M."/>
            <person name="Tomoyasu Y."/>
            <person name="Miller S.C."/>
            <person name="Grossmann D."/>
            <person name="Bucher G."/>
        </authorList>
    </citation>
    <scope>NUCLEOTIDE SEQUENCE [LARGE SCALE GENOMIC DNA]</scope>
    <source>
        <strain evidence="1 2">Georgia GA2</strain>
    </source>
</reference>
<dbReference type="EMBL" id="KQ971312">
    <property type="protein sequence ID" value="EEZ98678.1"/>
    <property type="molecule type" value="Genomic_DNA"/>
</dbReference>
<gene>
    <name evidence="1" type="primary">GLEAN_01212</name>
    <name evidence="1" type="ORF">TcasGA2_TC001212</name>
</gene>
<proteinExistence type="predicted"/>